<organism evidence="1 2">
    <name type="scientific">Pedobacter paludis</name>
    <dbReference type="NCBI Taxonomy" id="2203212"/>
    <lineage>
        <taxon>Bacteria</taxon>
        <taxon>Pseudomonadati</taxon>
        <taxon>Bacteroidota</taxon>
        <taxon>Sphingobacteriia</taxon>
        <taxon>Sphingobacteriales</taxon>
        <taxon>Sphingobacteriaceae</taxon>
        <taxon>Pedobacter</taxon>
    </lineage>
</organism>
<accession>A0A317EYM3</accession>
<sequence length="72" mass="8033">MFCYGLPPRAFFFFFIKRNKNQGLELMSDKFVKAFRAASQVPMKDREGRDALGCGGLNVFAKALTFSPSSSS</sequence>
<dbReference type="Proteomes" id="UP000245391">
    <property type="component" value="Unassembled WGS sequence"/>
</dbReference>
<name>A0A317EYM3_9SPHI</name>
<dbReference type="EMBL" id="QGNY01000007">
    <property type="protein sequence ID" value="PWS30306.1"/>
    <property type="molecule type" value="Genomic_DNA"/>
</dbReference>
<comment type="caution">
    <text evidence="1">The sequence shown here is derived from an EMBL/GenBank/DDBJ whole genome shotgun (WGS) entry which is preliminary data.</text>
</comment>
<evidence type="ECO:0000313" key="1">
    <source>
        <dbReference type="EMBL" id="PWS30306.1"/>
    </source>
</evidence>
<keyword evidence="2" id="KW-1185">Reference proteome</keyword>
<reference evidence="2" key="1">
    <citation type="submission" date="2018-05" db="EMBL/GenBank/DDBJ databases">
        <title>Pedobacter paludis sp. nov., isolated from wetland soil.</title>
        <authorList>
            <person name="Zhang Y."/>
        </authorList>
    </citation>
    <scope>NUCLEOTIDE SEQUENCE [LARGE SCALE GENOMIC DNA]</scope>
    <source>
        <strain evidence="2">R-8</strain>
    </source>
</reference>
<gene>
    <name evidence="1" type="ORF">DF947_17895</name>
</gene>
<dbReference type="AlphaFoldDB" id="A0A317EYM3"/>
<evidence type="ECO:0000313" key="2">
    <source>
        <dbReference type="Proteomes" id="UP000245391"/>
    </source>
</evidence>
<protein>
    <submittedName>
        <fullName evidence="1">Uncharacterized protein</fullName>
    </submittedName>
</protein>
<proteinExistence type="predicted"/>